<feature type="domain" description="N-acetyltransferase" evidence="3">
    <location>
        <begin position="169"/>
        <end position="304"/>
    </location>
</feature>
<sequence length="310" mass="34117">MDDGITIRPLRETDAEAVVALYSKAAAVEPRLGPVTLPQWEQFLKLPQNRGGRDFRVAERNGRLVGLAESSLRDQGAHHSRFLKIVVTPEARRRGIGLALLDHVLAIDADADLLVQTLVSRDWPAGMAFVTIFGFAHIGSEIGMKCVEPLQPARTLAAARATIERAGDVTACAAEVARIHNAAYASDAAFRLYSPEEMAQLLSDSEVWVASEDGQMSGFCLTEPEQNSMWIESVAVDPARQGRGLGQLLVYRVLSAHEVSVEHPCWLNVSSRNAPALKIYRRLGFRPQYETCRFGATRGELIASRDSRFH</sequence>
<dbReference type="OrthoDB" id="9804026at2"/>
<dbReference type="CDD" id="cd04301">
    <property type="entry name" value="NAT_SF"/>
    <property type="match status" value="2"/>
</dbReference>
<evidence type="ECO:0000259" key="3">
    <source>
        <dbReference type="PROSITE" id="PS51186"/>
    </source>
</evidence>
<dbReference type="Pfam" id="PF00583">
    <property type="entry name" value="Acetyltransf_1"/>
    <property type="match status" value="2"/>
</dbReference>
<proteinExistence type="predicted"/>
<dbReference type="InterPro" id="IPR000182">
    <property type="entry name" value="GNAT_dom"/>
</dbReference>
<dbReference type="InterPro" id="IPR016181">
    <property type="entry name" value="Acyl_CoA_acyltransferase"/>
</dbReference>
<name>A0A120FJB7_9BRAD</name>
<gene>
    <name evidence="4" type="ORF">AS156_17880</name>
</gene>
<dbReference type="RefSeq" id="WP_066513262.1">
    <property type="nucleotide sequence ID" value="NZ_LNCU01000106.1"/>
</dbReference>
<keyword evidence="1" id="KW-0808">Transferase</keyword>
<dbReference type="EMBL" id="LNCU01000106">
    <property type="protein sequence ID" value="KWV48862.1"/>
    <property type="molecule type" value="Genomic_DNA"/>
</dbReference>
<evidence type="ECO:0000256" key="2">
    <source>
        <dbReference type="ARBA" id="ARBA00023315"/>
    </source>
</evidence>
<dbReference type="PANTHER" id="PTHR43877">
    <property type="entry name" value="AMINOALKYLPHOSPHONATE N-ACETYLTRANSFERASE-RELATED-RELATED"/>
    <property type="match status" value="1"/>
</dbReference>
<keyword evidence="2" id="KW-0012">Acyltransferase</keyword>
<dbReference type="AlphaFoldDB" id="A0A120FJB7"/>
<feature type="domain" description="N-acetyltransferase" evidence="3">
    <location>
        <begin position="5"/>
        <end position="157"/>
    </location>
</feature>
<reference evidence="4 5" key="1">
    <citation type="submission" date="2015-11" db="EMBL/GenBank/DDBJ databases">
        <title>Draft Genome Sequence of the Strain BR 10303 (Bradyrhizobium sp.) isolated from nodules of Centrolobium paraense.</title>
        <authorList>
            <person name="Zelli J.E."/>
            <person name="Simoes-Araujo J.L."/>
            <person name="Barauna A.C."/>
            <person name="Silva K."/>
        </authorList>
    </citation>
    <scope>NUCLEOTIDE SEQUENCE [LARGE SCALE GENOMIC DNA]</scope>
    <source>
        <strain evidence="4 5">BR 10303</strain>
    </source>
</reference>
<dbReference type="SUPFAM" id="SSF55729">
    <property type="entry name" value="Acyl-CoA N-acyltransferases (Nat)"/>
    <property type="match status" value="2"/>
</dbReference>
<accession>A0A120FJB7</accession>
<comment type="caution">
    <text evidence="4">The sequence shown here is derived from an EMBL/GenBank/DDBJ whole genome shotgun (WGS) entry which is preliminary data.</text>
</comment>
<evidence type="ECO:0000313" key="4">
    <source>
        <dbReference type="EMBL" id="KWV48862.1"/>
    </source>
</evidence>
<protein>
    <recommendedName>
        <fullName evidence="3">N-acetyltransferase domain-containing protein</fullName>
    </recommendedName>
</protein>
<evidence type="ECO:0000256" key="1">
    <source>
        <dbReference type="ARBA" id="ARBA00022679"/>
    </source>
</evidence>
<dbReference type="GO" id="GO:0016747">
    <property type="term" value="F:acyltransferase activity, transferring groups other than amino-acyl groups"/>
    <property type="evidence" value="ECO:0007669"/>
    <property type="project" value="InterPro"/>
</dbReference>
<keyword evidence="5" id="KW-1185">Reference proteome</keyword>
<dbReference type="Proteomes" id="UP000057737">
    <property type="component" value="Unassembled WGS sequence"/>
</dbReference>
<dbReference type="PROSITE" id="PS51186">
    <property type="entry name" value="GNAT"/>
    <property type="match status" value="2"/>
</dbReference>
<dbReference type="InterPro" id="IPR050832">
    <property type="entry name" value="Bact_Acetyltransf"/>
</dbReference>
<organism evidence="4 5">
    <name type="scientific">Bradyrhizobium macuxiense</name>
    <dbReference type="NCBI Taxonomy" id="1755647"/>
    <lineage>
        <taxon>Bacteria</taxon>
        <taxon>Pseudomonadati</taxon>
        <taxon>Pseudomonadota</taxon>
        <taxon>Alphaproteobacteria</taxon>
        <taxon>Hyphomicrobiales</taxon>
        <taxon>Nitrobacteraceae</taxon>
        <taxon>Bradyrhizobium</taxon>
    </lineage>
</organism>
<evidence type="ECO:0000313" key="5">
    <source>
        <dbReference type="Proteomes" id="UP000057737"/>
    </source>
</evidence>
<dbReference type="Gene3D" id="3.40.630.30">
    <property type="match status" value="1"/>
</dbReference>